<dbReference type="EMBL" id="CP046244">
    <property type="protein sequence ID" value="QGP93844.1"/>
    <property type="molecule type" value="Genomic_DNA"/>
</dbReference>
<dbReference type="Gene3D" id="1.10.3470.10">
    <property type="entry name" value="ABC transporter involved in vitamin B12 uptake, BtuC"/>
    <property type="match status" value="1"/>
</dbReference>
<dbReference type="Pfam" id="PF01032">
    <property type="entry name" value="FecCD"/>
    <property type="match status" value="1"/>
</dbReference>
<name>A0A6I5ZVF5_9FIRM</name>
<dbReference type="GO" id="GO:0033214">
    <property type="term" value="P:siderophore-iron import into cell"/>
    <property type="evidence" value="ECO:0007669"/>
    <property type="project" value="TreeGrafter"/>
</dbReference>
<feature type="transmembrane region" description="Helical" evidence="8">
    <location>
        <begin position="341"/>
        <end position="362"/>
    </location>
</feature>
<dbReference type="PANTHER" id="PTHR30472:SF25">
    <property type="entry name" value="ABC TRANSPORTER PERMEASE PROTEIN MJ0876-RELATED"/>
    <property type="match status" value="1"/>
</dbReference>
<dbReference type="PANTHER" id="PTHR30472">
    <property type="entry name" value="FERRIC ENTEROBACTIN TRANSPORT SYSTEM PERMEASE PROTEIN"/>
    <property type="match status" value="1"/>
</dbReference>
<keyword evidence="4" id="KW-1003">Cell membrane</keyword>
<dbReference type="SUPFAM" id="SSF81345">
    <property type="entry name" value="ABC transporter involved in vitamin B12 uptake, BtuC"/>
    <property type="match status" value="1"/>
</dbReference>
<evidence type="ECO:0000256" key="1">
    <source>
        <dbReference type="ARBA" id="ARBA00004651"/>
    </source>
</evidence>
<evidence type="ECO:0000313" key="9">
    <source>
        <dbReference type="EMBL" id="QGP93844.1"/>
    </source>
</evidence>
<dbReference type="CDD" id="cd06550">
    <property type="entry name" value="TM_ABC_iron-siderophores_like"/>
    <property type="match status" value="1"/>
</dbReference>
<feature type="transmembrane region" description="Helical" evidence="8">
    <location>
        <begin position="227"/>
        <end position="245"/>
    </location>
</feature>
<gene>
    <name evidence="9" type="primary">btuC_1</name>
    <name evidence="9" type="ORF">MGLY_32670</name>
</gene>
<keyword evidence="6 8" id="KW-1133">Transmembrane helix</keyword>
<feature type="transmembrane region" description="Helical" evidence="8">
    <location>
        <begin position="92"/>
        <end position="109"/>
    </location>
</feature>
<feature type="transmembrane region" description="Helical" evidence="8">
    <location>
        <begin position="28"/>
        <end position="48"/>
    </location>
</feature>
<comment type="similarity">
    <text evidence="2">Belongs to the binding-protein-dependent transport system permease family. FecCD subfamily.</text>
</comment>
<evidence type="ECO:0000256" key="8">
    <source>
        <dbReference type="SAM" id="Phobius"/>
    </source>
</evidence>
<dbReference type="InterPro" id="IPR037294">
    <property type="entry name" value="ABC_BtuC-like"/>
</dbReference>
<feature type="transmembrane region" description="Helical" evidence="8">
    <location>
        <begin position="185"/>
        <end position="206"/>
    </location>
</feature>
<sequence>MMRSNMVGEKATGDARGDFYARLASHKILTIILLSLALLAALVISLGLGSANISLQELWLVIKEAVTTAPAGLEIGNKLARTVILNLRLPRVLLATLAGCSLAGAGVVMQGILRNPLADPYILGISAGASFGAALAVVLGLGKLAGFTLAKGYIIVASAFTFGLLTTFVIYGVASLRGLAPETLILAGVALGYLFSAGVSLLKYLSSHEELRELTLWLMGGLAGAKWQPLILLFPVCLAALGFLWRSSWDLNALGAGEEVAANLGVNLDRLRRKGAVGASMLASATVAFTGIIGFIGLVAPHLGRFLVGSDYRYLIPASCLLGALLLLAADTLARTVASPIEIPVGVITSLIGVPFFLSLLFRERRRWWS</sequence>
<evidence type="ECO:0000256" key="2">
    <source>
        <dbReference type="ARBA" id="ARBA00007935"/>
    </source>
</evidence>
<dbReference type="Proteomes" id="UP000425916">
    <property type="component" value="Chromosome"/>
</dbReference>
<evidence type="ECO:0000256" key="6">
    <source>
        <dbReference type="ARBA" id="ARBA00022989"/>
    </source>
</evidence>
<dbReference type="GO" id="GO:0022857">
    <property type="term" value="F:transmembrane transporter activity"/>
    <property type="evidence" value="ECO:0007669"/>
    <property type="project" value="InterPro"/>
</dbReference>
<evidence type="ECO:0000313" key="10">
    <source>
        <dbReference type="Proteomes" id="UP000425916"/>
    </source>
</evidence>
<proteinExistence type="inferred from homology"/>
<evidence type="ECO:0000256" key="5">
    <source>
        <dbReference type="ARBA" id="ARBA00022692"/>
    </source>
</evidence>
<dbReference type="AlphaFoldDB" id="A0A6I5ZVF5"/>
<comment type="subcellular location">
    <subcellularLocation>
        <location evidence="1">Cell membrane</location>
        <topology evidence="1">Multi-pass membrane protein</topology>
    </subcellularLocation>
</comment>
<dbReference type="OrthoDB" id="9792889at2"/>
<dbReference type="InterPro" id="IPR000522">
    <property type="entry name" value="ABC_transptr_permease_BtuC"/>
</dbReference>
<accession>A0A6I5ZVF5</accession>
<keyword evidence="3" id="KW-0813">Transport</keyword>
<feature type="transmembrane region" description="Helical" evidence="8">
    <location>
        <begin position="276"/>
        <end position="300"/>
    </location>
</feature>
<keyword evidence="5 8" id="KW-0812">Transmembrane</keyword>
<dbReference type="FunFam" id="1.10.3470.10:FF:000001">
    <property type="entry name" value="Vitamin B12 ABC transporter permease BtuC"/>
    <property type="match status" value="1"/>
</dbReference>
<organism evidence="9 10">
    <name type="scientific">Neomoorella glycerini</name>
    <dbReference type="NCBI Taxonomy" id="55779"/>
    <lineage>
        <taxon>Bacteria</taxon>
        <taxon>Bacillati</taxon>
        <taxon>Bacillota</taxon>
        <taxon>Clostridia</taxon>
        <taxon>Neomoorellales</taxon>
        <taxon>Neomoorellaceae</taxon>
        <taxon>Neomoorella</taxon>
    </lineage>
</organism>
<dbReference type="GO" id="GO:0005886">
    <property type="term" value="C:plasma membrane"/>
    <property type="evidence" value="ECO:0007669"/>
    <property type="project" value="UniProtKB-SubCell"/>
</dbReference>
<evidence type="ECO:0000256" key="7">
    <source>
        <dbReference type="ARBA" id="ARBA00023136"/>
    </source>
</evidence>
<feature type="transmembrane region" description="Helical" evidence="8">
    <location>
        <begin position="121"/>
        <end position="141"/>
    </location>
</feature>
<feature type="transmembrane region" description="Helical" evidence="8">
    <location>
        <begin position="153"/>
        <end position="173"/>
    </location>
</feature>
<reference evidence="9 10" key="1">
    <citation type="submission" date="2019-11" db="EMBL/GenBank/DDBJ databases">
        <title>Genome sequence of Moorella glycerini DSM11254.</title>
        <authorList>
            <person name="Poehlein A."/>
            <person name="Boeer T."/>
            <person name="Daniel R."/>
        </authorList>
    </citation>
    <scope>NUCLEOTIDE SEQUENCE [LARGE SCALE GENOMIC DNA]</scope>
    <source>
        <strain evidence="9 10">DSM 11254</strain>
    </source>
</reference>
<protein>
    <submittedName>
        <fullName evidence="9">Vitamin B12 import system permease protein BtuC</fullName>
    </submittedName>
</protein>
<keyword evidence="7 8" id="KW-0472">Membrane</keyword>
<feature type="transmembrane region" description="Helical" evidence="8">
    <location>
        <begin position="312"/>
        <end position="329"/>
    </location>
</feature>
<keyword evidence="10" id="KW-1185">Reference proteome</keyword>
<evidence type="ECO:0000256" key="4">
    <source>
        <dbReference type="ARBA" id="ARBA00022475"/>
    </source>
</evidence>
<evidence type="ECO:0000256" key="3">
    <source>
        <dbReference type="ARBA" id="ARBA00022448"/>
    </source>
</evidence>